<feature type="compositionally biased region" description="Low complexity" evidence="1">
    <location>
        <begin position="1"/>
        <end position="10"/>
    </location>
</feature>
<evidence type="ECO:0000256" key="1">
    <source>
        <dbReference type="SAM" id="MobiDB-lite"/>
    </source>
</evidence>
<sequence length="560" mass="61859">MAPRARSAGRPARDRSDDGIDSAGFRELPRGCRRWWPQPEVPAVCGKLRKEVRAAIPRQPQRNTFSMWQMNFPQELPSGFANPVCSLGECGDPSCPTFRPKRPEVREAVERFILEKCKSHFRAGALHTYASVGCGLLGQDWIVLEKLREEGLLPKRAIFVELRTAKPVMSCEGADFPRLSAGGGVNLRQTGFCGPLGPEFAFCASVRVDGQPTGRSFLFDFANEGGGDAISVQVAEAGVLHFGAGGHSMKVEECWEPGKTQAFLFSISAVGMYNVFRDGELIARSYGPAPRTCPRRHLWVGQAATGNSAAAAFRGRIQKIKVWDQEVDTLATDMMYSHEVDTAHQAIAQWYKNEVAIWSFGSLASYAAACEKEKQFAADVLLKIDVHEELDGYDDFVCKALAPEGLALTLGGPGRSWRRSGEGWLPVDTKVQILDSAEEKVLVPWAFLGAFPGDQGRPFFAKACPAQRAECAESRRSKPKERRRLLERRRGGAVRRSLREQKARREDRWYGMTDEASGGLALVPLSGLSGSTIERLLEELDLLRADPDDEELPGLLTFNR</sequence>
<evidence type="ECO:0000313" key="2">
    <source>
        <dbReference type="EMBL" id="CAJ1405471.1"/>
    </source>
</evidence>
<keyword evidence="3" id="KW-1185">Reference proteome</keyword>
<dbReference type="SUPFAM" id="SSF49899">
    <property type="entry name" value="Concanavalin A-like lectins/glucanases"/>
    <property type="match status" value="1"/>
</dbReference>
<protein>
    <submittedName>
        <fullName evidence="2">Uncharacterized protein</fullName>
    </submittedName>
</protein>
<comment type="caution">
    <text evidence="2">The sequence shown here is derived from an EMBL/GenBank/DDBJ whole genome shotgun (WGS) entry which is preliminary data.</text>
</comment>
<reference evidence="2" key="1">
    <citation type="submission" date="2023-08" db="EMBL/GenBank/DDBJ databases">
        <authorList>
            <person name="Chen Y."/>
            <person name="Shah S."/>
            <person name="Dougan E. K."/>
            <person name="Thang M."/>
            <person name="Chan C."/>
        </authorList>
    </citation>
    <scope>NUCLEOTIDE SEQUENCE</scope>
</reference>
<evidence type="ECO:0000313" key="3">
    <source>
        <dbReference type="Proteomes" id="UP001178507"/>
    </source>
</evidence>
<gene>
    <name evidence="2" type="ORF">EVOR1521_LOCUS27668</name>
</gene>
<dbReference type="Proteomes" id="UP001178507">
    <property type="component" value="Unassembled WGS sequence"/>
</dbReference>
<dbReference type="AlphaFoldDB" id="A0AA36NIQ7"/>
<feature type="compositionally biased region" description="Basic residues" evidence="1">
    <location>
        <begin position="477"/>
        <end position="493"/>
    </location>
</feature>
<accession>A0AA36NIQ7</accession>
<dbReference type="EMBL" id="CAUJNA010003585">
    <property type="protein sequence ID" value="CAJ1405471.1"/>
    <property type="molecule type" value="Genomic_DNA"/>
</dbReference>
<proteinExistence type="predicted"/>
<dbReference type="InterPro" id="IPR013320">
    <property type="entry name" value="ConA-like_dom_sf"/>
</dbReference>
<organism evidence="2 3">
    <name type="scientific">Effrenium voratum</name>
    <dbReference type="NCBI Taxonomy" id="2562239"/>
    <lineage>
        <taxon>Eukaryota</taxon>
        <taxon>Sar</taxon>
        <taxon>Alveolata</taxon>
        <taxon>Dinophyceae</taxon>
        <taxon>Suessiales</taxon>
        <taxon>Symbiodiniaceae</taxon>
        <taxon>Effrenium</taxon>
    </lineage>
</organism>
<feature type="region of interest" description="Disordered" evidence="1">
    <location>
        <begin position="1"/>
        <end position="23"/>
    </location>
</feature>
<name>A0AA36NIQ7_9DINO</name>
<dbReference type="Gene3D" id="2.60.120.200">
    <property type="match status" value="1"/>
</dbReference>
<feature type="region of interest" description="Disordered" evidence="1">
    <location>
        <begin position="471"/>
        <end position="497"/>
    </location>
</feature>